<accession>A0A2A4YSN1</accession>
<reference key="1">
    <citation type="submission" date="2017-08" db="EMBL/GenBank/DDBJ databases">
        <title>A dynamic microbial community with high functional redundancy inhabits the cold, oxic subseafloor aquifer.</title>
        <authorList>
            <person name="Tully B.J."/>
            <person name="Wheat C.G."/>
            <person name="Glazer B.T."/>
            <person name="Huber J.A."/>
        </authorList>
    </citation>
    <scope>NUCLEOTIDE SEQUENCE [LARGE SCALE GENOMIC DNA]</scope>
</reference>
<keyword evidence="1" id="KW-0472">Membrane</keyword>
<feature type="transmembrane region" description="Helical" evidence="1">
    <location>
        <begin position="172"/>
        <end position="191"/>
    </location>
</feature>
<feature type="transmembrane region" description="Helical" evidence="1">
    <location>
        <begin position="82"/>
        <end position="104"/>
    </location>
</feature>
<evidence type="ECO:0000256" key="1">
    <source>
        <dbReference type="SAM" id="Phobius"/>
    </source>
</evidence>
<gene>
    <name evidence="2" type="ORF">COB13_15955</name>
</gene>
<dbReference type="InterPro" id="IPR009339">
    <property type="entry name" value="DUF998"/>
</dbReference>
<evidence type="ECO:0008006" key="3">
    <source>
        <dbReference type="Google" id="ProtNLM"/>
    </source>
</evidence>
<proteinExistence type="predicted"/>
<organism evidence="2">
    <name type="scientific">OCS116 cluster bacterium</name>
    <dbReference type="NCBI Taxonomy" id="2030921"/>
    <lineage>
        <taxon>Bacteria</taxon>
        <taxon>Pseudomonadati</taxon>
        <taxon>Pseudomonadota</taxon>
        <taxon>Alphaproteobacteria</taxon>
        <taxon>OCS116 cluster</taxon>
    </lineage>
</organism>
<dbReference type="Pfam" id="PF06197">
    <property type="entry name" value="DUF998"/>
    <property type="match status" value="1"/>
</dbReference>
<keyword evidence="1" id="KW-0812">Transmembrane</keyword>
<name>A0A2A4YSN1_9PROT</name>
<sequence>MVVLENFLNVKLAVAYFGLIIVVAHFFAPAGYDWTANTISQLAAQKYEYAWLMRAGFIGFGLLLGVAILLKLNIGKQADYSSYLIIGYALCILLSGIFSAPPVSPDVEFNVSESQYHSIFATVAGVLFTAGILWHLIAYAQPDQRSFDIVLFMLVAMFSGLLGMSANGHLAIGFGLLQRGLYAVSFIWLWYRY</sequence>
<dbReference type="AlphaFoldDB" id="A0A2A4YSN1"/>
<comment type="caution">
    <text evidence="2">The sequence shown here is derived from an EMBL/GenBank/DDBJ whole genome shotgun (WGS) entry which is preliminary data.</text>
</comment>
<keyword evidence="1" id="KW-1133">Transmembrane helix</keyword>
<feature type="transmembrane region" description="Helical" evidence="1">
    <location>
        <begin position="116"/>
        <end position="137"/>
    </location>
</feature>
<protein>
    <recommendedName>
        <fullName evidence="3">DUF998 domain-containing protein</fullName>
    </recommendedName>
</protein>
<feature type="transmembrane region" description="Helical" evidence="1">
    <location>
        <begin position="51"/>
        <end position="70"/>
    </location>
</feature>
<feature type="transmembrane region" description="Helical" evidence="1">
    <location>
        <begin position="149"/>
        <end position="166"/>
    </location>
</feature>
<evidence type="ECO:0000313" key="2">
    <source>
        <dbReference type="EMBL" id="PCI97307.1"/>
    </source>
</evidence>
<dbReference type="EMBL" id="NVUS01000031">
    <property type="protein sequence ID" value="PCI97307.1"/>
    <property type="molecule type" value="Genomic_DNA"/>
</dbReference>
<reference evidence="2" key="2">
    <citation type="journal article" date="2018" name="ISME J.">
        <title>A dynamic microbial community with high functional redundancy inhabits the cold, oxic subseafloor aquifer.</title>
        <authorList>
            <person name="Tully B.J."/>
            <person name="Wheat C.G."/>
            <person name="Glazer B.T."/>
            <person name="Huber J.A."/>
        </authorList>
    </citation>
    <scope>NUCLEOTIDE SEQUENCE</scope>
    <source>
        <strain evidence="2">NORP83</strain>
    </source>
</reference>
<feature type="transmembrane region" description="Helical" evidence="1">
    <location>
        <begin position="12"/>
        <end position="31"/>
    </location>
</feature>